<gene>
    <name evidence="1" type="ORF">P353_18665</name>
</gene>
<name>A0A096GQ35_COMTE</name>
<dbReference type="AlphaFoldDB" id="A0A096GQ35"/>
<accession>A0A096GQ35</accession>
<proteinExistence type="predicted"/>
<protein>
    <submittedName>
        <fullName evidence="1">Uncharacterized protein</fullName>
    </submittedName>
</protein>
<organism evidence="1 2">
    <name type="scientific">Comamonas testosteroni</name>
    <name type="common">Pseudomonas testosteroni</name>
    <dbReference type="NCBI Taxonomy" id="285"/>
    <lineage>
        <taxon>Bacteria</taxon>
        <taxon>Pseudomonadati</taxon>
        <taxon>Pseudomonadota</taxon>
        <taxon>Betaproteobacteria</taxon>
        <taxon>Burkholderiales</taxon>
        <taxon>Comamonadaceae</taxon>
        <taxon>Comamonas</taxon>
    </lineage>
</organism>
<reference evidence="1 2" key="1">
    <citation type="submission" date="2013-09" db="EMBL/GenBank/DDBJ databases">
        <title>High correlation between genotypes and phenotypes of environmental bacteria Comamonas testosteroni strains.</title>
        <authorList>
            <person name="Liu L."/>
            <person name="Zhu W."/>
            <person name="Xia X."/>
            <person name="Xu B."/>
            <person name="Luo M."/>
            <person name="Wang G."/>
        </authorList>
    </citation>
    <scope>NUCLEOTIDE SEQUENCE [LARGE SCALE GENOMIC DNA]</scope>
    <source>
        <strain evidence="1 2">JL40</strain>
    </source>
</reference>
<comment type="caution">
    <text evidence="1">The sequence shown here is derived from an EMBL/GenBank/DDBJ whole genome shotgun (WGS) entry which is preliminary data.</text>
</comment>
<evidence type="ECO:0000313" key="2">
    <source>
        <dbReference type="Proteomes" id="UP000029553"/>
    </source>
</evidence>
<sequence>MQLLQHQLLEPMQDAPQLAGAWWQALACPHRWLIQPWVLPGAQLPKRLYAALAQLL</sequence>
<dbReference type="EMBL" id="AWOR01000061">
    <property type="protein sequence ID" value="KGH27305.1"/>
    <property type="molecule type" value="Genomic_DNA"/>
</dbReference>
<evidence type="ECO:0000313" key="1">
    <source>
        <dbReference type="EMBL" id="KGH27305.1"/>
    </source>
</evidence>
<dbReference type="Proteomes" id="UP000029553">
    <property type="component" value="Unassembled WGS sequence"/>
</dbReference>